<evidence type="ECO:0000256" key="3">
    <source>
        <dbReference type="ARBA" id="ARBA00022576"/>
    </source>
</evidence>
<dbReference type="Proteomes" id="UP000728032">
    <property type="component" value="Unassembled WGS sequence"/>
</dbReference>
<dbReference type="GO" id="GO:0004021">
    <property type="term" value="F:L-alanine:2-oxoglutarate aminotransferase activity"/>
    <property type="evidence" value="ECO:0007669"/>
    <property type="project" value="UniProtKB-EC"/>
</dbReference>
<evidence type="ECO:0000256" key="4">
    <source>
        <dbReference type="ARBA" id="ARBA00022679"/>
    </source>
</evidence>
<dbReference type="InterPro" id="IPR015422">
    <property type="entry name" value="PyrdxlP-dep_Trfase_small"/>
</dbReference>
<comment type="pathway">
    <text evidence="6">Amino-acid degradation; L-alanine degradation via transaminase pathway; pyruvate from L-alanine: step 1/1.</text>
</comment>
<reference evidence="11" key="1">
    <citation type="submission" date="2020-11" db="EMBL/GenBank/DDBJ databases">
        <authorList>
            <person name="Tran Van P."/>
        </authorList>
    </citation>
    <scope>NUCLEOTIDE SEQUENCE</scope>
</reference>
<dbReference type="Gene3D" id="3.40.640.10">
    <property type="entry name" value="Type I PLP-dependent aspartate aminotransferase-like (Major domain)"/>
    <property type="match status" value="1"/>
</dbReference>
<dbReference type="PANTHER" id="PTHR11751">
    <property type="entry name" value="ALANINE AMINOTRANSFERASE"/>
    <property type="match status" value="1"/>
</dbReference>
<sequence>MSSSSVLTLDSINQRVRHMEYAVRGPIPQRALQLEKELKSGAKKPFDEVIRANIGDCHAMDQKPITFFRQVLSGAADPLQMHSNPNIPKEVKQRVDELLDGCGGRSVGAYSEATGVEIIRRHVAEYIEERDGLASDWQNVVLTTGASEGAKAILGFINSSSKDGIPTGVMVPIPQYPLYSATLTELGMNLISYYLDEQNQWALNINELRRALEESKSVC</sequence>
<dbReference type="InterPro" id="IPR015421">
    <property type="entry name" value="PyrdxlP-dep_Trfase_major"/>
</dbReference>
<comment type="cofactor">
    <cofactor evidence="1">
        <name>pyridoxal 5'-phosphate</name>
        <dbReference type="ChEBI" id="CHEBI:597326"/>
    </cofactor>
</comment>
<dbReference type="UniPathway" id="UPA00528">
    <property type="reaction ID" value="UER00586"/>
</dbReference>
<evidence type="ECO:0000256" key="1">
    <source>
        <dbReference type="ARBA" id="ARBA00001933"/>
    </source>
</evidence>
<name>A0A7R9QXX2_9ACAR</name>
<keyword evidence="5" id="KW-0663">Pyridoxal phosphate</keyword>
<dbReference type="InterPro" id="IPR045088">
    <property type="entry name" value="ALAT1/2-like"/>
</dbReference>
<gene>
    <name evidence="11" type="ORF">ONB1V03_LOCUS18424</name>
</gene>
<evidence type="ECO:0000256" key="6">
    <source>
        <dbReference type="ARBA" id="ARBA00025708"/>
    </source>
</evidence>
<evidence type="ECO:0000256" key="7">
    <source>
        <dbReference type="ARBA" id="ARBA00025785"/>
    </source>
</evidence>
<dbReference type="PANTHER" id="PTHR11751:SF29">
    <property type="entry name" value="ALANINE TRANSAMINASE"/>
    <property type="match status" value="1"/>
</dbReference>
<dbReference type="EMBL" id="OC940163">
    <property type="protein sequence ID" value="CAD7661864.1"/>
    <property type="molecule type" value="Genomic_DNA"/>
</dbReference>
<comment type="catalytic activity">
    <reaction evidence="9">
        <text>L-alanine + 2-oxoglutarate = pyruvate + L-glutamate</text>
        <dbReference type="Rhea" id="RHEA:19453"/>
        <dbReference type="ChEBI" id="CHEBI:15361"/>
        <dbReference type="ChEBI" id="CHEBI:16810"/>
        <dbReference type="ChEBI" id="CHEBI:29985"/>
        <dbReference type="ChEBI" id="CHEBI:57972"/>
        <dbReference type="EC" id="2.6.1.2"/>
    </reaction>
</comment>
<evidence type="ECO:0000256" key="8">
    <source>
        <dbReference type="ARBA" id="ARBA00026106"/>
    </source>
</evidence>
<dbReference type="InterPro" id="IPR015424">
    <property type="entry name" value="PyrdxlP-dep_Trfase"/>
</dbReference>
<dbReference type="Gene3D" id="3.90.1150.10">
    <property type="entry name" value="Aspartate Aminotransferase, domain 1"/>
    <property type="match status" value="1"/>
</dbReference>
<evidence type="ECO:0000256" key="9">
    <source>
        <dbReference type="ARBA" id="ARBA00047412"/>
    </source>
</evidence>
<comment type="similarity">
    <text evidence="7">Belongs to the class-I pyridoxal-phosphate-dependent aminotransferase family. Alanine aminotransferase subfamily.</text>
</comment>
<organism evidence="11">
    <name type="scientific">Oppiella nova</name>
    <dbReference type="NCBI Taxonomy" id="334625"/>
    <lineage>
        <taxon>Eukaryota</taxon>
        <taxon>Metazoa</taxon>
        <taxon>Ecdysozoa</taxon>
        <taxon>Arthropoda</taxon>
        <taxon>Chelicerata</taxon>
        <taxon>Arachnida</taxon>
        <taxon>Acari</taxon>
        <taxon>Acariformes</taxon>
        <taxon>Sarcoptiformes</taxon>
        <taxon>Oribatida</taxon>
        <taxon>Brachypylina</taxon>
        <taxon>Oppioidea</taxon>
        <taxon>Oppiidae</taxon>
        <taxon>Oppiella</taxon>
    </lineage>
</organism>
<dbReference type="InterPro" id="IPR004839">
    <property type="entry name" value="Aminotransferase_I/II_large"/>
</dbReference>
<dbReference type="Pfam" id="PF00155">
    <property type="entry name" value="Aminotran_1_2"/>
    <property type="match status" value="1"/>
</dbReference>
<keyword evidence="12" id="KW-1185">Reference proteome</keyword>
<protein>
    <recommendedName>
        <fullName evidence="8">alanine transaminase</fullName>
        <ecNumber evidence="8">2.6.1.2</ecNumber>
    </recommendedName>
</protein>
<comment type="subunit">
    <text evidence="2">Homodimer.</text>
</comment>
<dbReference type="GO" id="GO:0042853">
    <property type="term" value="P:L-alanine catabolic process"/>
    <property type="evidence" value="ECO:0007669"/>
    <property type="project" value="UniProtKB-UniPathway"/>
</dbReference>
<dbReference type="GO" id="GO:0030170">
    <property type="term" value="F:pyridoxal phosphate binding"/>
    <property type="evidence" value="ECO:0007669"/>
    <property type="project" value="InterPro"/>
</dbReference>
<dbReference type="AlphaFoldDB" id="A0A7R9QXX2"/>
<dbReference type="EMBL" id="CAJPVJ010025338">
    <property type="protein sequence ID" value="CAG2179000.1"/>
    <property type="molecule type" value="Genomic_DNA"/>
</dbReference>
<evidence type="ECO:0000313" key="12">
    <source>
        <dbReference type="Proteomes" id="UP000728032"/>
    </source>
</evidence>
<keyword evidence="4" id="KW-0808">Transferase</keyword>
<evidence type="ECO:0000256" key="2">
    <source>
        <dbReference type="ARBA" id="ARBA00011738"/>
    </source>
</evidence>
<evidence type="ECO:0000259" key="10">
    <source>
        <dbReference type="Pfam" id="PF00155"/>
    </source>
</evidence>
<dbReference type="OrthoDB" id="1732682at2759"/>
<keyword evidence="3" id="KW-0032">Aminotransferase</keyword>
<evidence type="ECO:0000256" key="5">
    <source>
        <dbReference type="ARBA" id="ARBA00022898"/>
    </source>
</evidence>
<feature type="domain" description="Aminotransferase class I/classII large" evidence="10">
    <location>
        <begin position="80"/>
        <end position="215"/>
    </location>
</feature>
<dbReference type="SUPFAM" id="SSF53383">
    <property type="entry name" value="PLP-dependent transferases"/>
    <property type="match status" value="1"/>
</dbReference>
<dbReference type="EC" id="2.6.1.2" evidence="8"/>
<feature type="non-terminal residue" evidence="11">
    <location>
        <position position="1"/>
    </location>
</feature>
<evidence type="ECO:0000313" key="11">
    <source>
        <dbReference type="EMBL" id="CAD7661864.1"/>
    </source>
</evidence>
<accession>A0A7R9QXX2</accession>
<proteinExistence type="inferred from homology"/>